<proteinExistence type="predicted"/>
<reference evidence="1 2" key="1">
    <citation type="journal article" date="2019" name="Mol. Ecol. Resour.">
        <title>Improving Illumina assemblies with Hi-C and long reads: an example with the North African dromedary.</title>
        <authorList>
            <person name="Elbers J.P."/>
            <person name="Rogers M.F."/>
            <person name="Perelman P.L."/>
            <person name="Proskuryakova A.A."/>
            <person name="Serdyukova N.A."/>
            <person name="Johnson W.E."/>
            <person name="Horin P."/>
            <person name="Corander J."/>
            <person name="Murphy D."/>
            <person name="Burger P.A."/>
        </authorList>
    </citation>
    <scope>NUCLEOTIDE SEQUENCE [LARGE SCALE GENOMIC DNA]</scope>
    <source>
        <strain evidence="1">Drom800</strain>
        <tissue evidence="1">Blood</tissue>
    </source>
</reference>
<evidence type="ECO:0000313" key="1">
    <source>
        <dbReference type="EMBL" id="KAB1251230.1"/>
    </source>
</evidence>
<comment type="caution">
    <text evidence="1">The sequence shown here is derived from an EMBL/GenBank/DDBJ whole genome shotgun (WGS) entry which is preliminary data.</text>
</comment>
<sequence length="79" mass="8916">MVARLKLKRKTLSKCTIYKSAKTIIVAELFGNFNLTTSVLSWRTNSCLLPWPWSSMSDRVIGKIPRPLPGNHIIIDCQG</sequence>
<organism evidence="1 2">
    <name type="scientific">Camelus dromedarius</name>
    <name type="common">Dromedary</name>
    <name type="synonym">Arabian camel</name>
    <dbReference type="NCBI Taxonomy" id="9838"/>
    <lineage>
        <taxon>Eukaryota</taxon>
        <taxon>Metazoa</taxon>
        <taxon>Chordata</taxon>
        <taxon>Craniata</taxon>
        <taxon>Vertebrata</taxon>
        <taxon>Euteleostomi</taxon>
        <taxon>Mammalia</taxon>
        <taxon>Eutheria</taxon>
        <taxon>Laurasiatheria</taxon>
        <taxon>Artiodactyla</taxon>
        <taxon>Tylopoda</taxon>
        <taxon>Camelidae</taxon>
        <taxon>Camelus</taxon>
    </lineage>
</organism>
<keyword evidence="2" id="KW-1185">Reference proteome</keyword>
<protein>
    <submittedName>
        <fullName evidence="1">Uncharacterized protein</fullName>
    </submittedName>
</protein>
<name>A0A5N4BX94_CAMDR</name>
<accession>A0A5N4BX94</accession>
<dbReference type="AlphaFoldDB" id="A0A5N4BX94"/>
<evidence type="ECO:0000313" key="2">
    <source>
        <dbReference type="Proteomes" id="UP000299084"/>
    </source>
</evidence>
<gene>
    <name evidence="1" type="ORF">Cadr_000031270</name>
</gene>
<dbReference type="Proteomes" id="UP000299084">
    <property type="component" value="Unassembled WGS sequence"/>
</dbReference>
<dbReference type="EMBL" id="JWIN03000219">
    <property type="protein sequence ID" value="KAB1251230.1"/>
    <property type="molecule type" value="Genomic_DNA"/>
</dbReference>